<feature type="compositionally biased region" description="Polar residues" evidence="2">
    <location>
        <begin position="913"/>
        <end position="929"/>
    </location>
</feature>
<feature type="coiled-coil region" evidence="1">
    <location>
        <begin position="419"/>
        <end position="527"/>
    </location>
</feature>
<feature type="coiled-coil region" evidence="1">
    <location>
        <begin position="553"/>
        <end position="665"/>
    </location>
</feature>
<reference evidence="3" key="1">
    <citation type="journal article" date="2020" name="Stud. Mycol.">
        <title>101 Dothideomycetes genomes: a test case for predicting lifestyles and emergence of pathogens.</title>
        <authorList>
            <person name="Haridas S."/>
            <person name="Albert R."/>
            <person name="Binder M."/>
            <person name="Bloem J."/>
            <person name="Labutti K."/>
            <person name="Salamov A."/>
            <person name="Andreopoulos B."/>
            <person name="Baker S."/>
            <person name="Barry K."/>
            <person name="Bills G."/>
            <person name="Bluhm B."/>
            <person name="Cannon C."/>
            <person name="Castanera R."/>
            <person name="Culley D."/>
            <person name="Daum C."/>
            <person name="Ezra D."/>
            <person name="Gonzalez J."/>
            <person name="Henrissat B."/>
            <person name="Kuo A."/>
            <person name="Liang C."/>
            <person name="Lipzen A."/>
            <person name="Lutzoni F."/>
            <person name="Magnuson J."/>
            <person name="Mondo S."/>
            <person name="Nolan M."/>
            <person name="Ohm R."/>
            <person name="Pangilinan J."/>
            <person name="Park H.-J."/>
            <person name="Ramirez L."/>
            <person name="Alfaro M."/>
            <person name="Sun H."/>
            <person name="Tritt A."/>
            <person name="Yoshinaga Y."/>
            <person name="Zwiers L.-H."/>
            <person name="Turgeon B."/>
            <person name="Goodwin S."/>
            <person name="Spatafora J."/>
            <person name="Crous P."/>
            <person name="Grigoriev I."/>
        </authorList>
    </citation>
    <scope>NUCLEOTIDE SEQUENCE</scope>
    <source>
        <strain evidence="3">CBS 121410</strain>
    </source>
</reference>
<evidence type="ECO:0000313" key="3">
    <source>
        <dbReference type="EMBL" id="KAF2090059.1"/>
    </source>
</evidence>
<dbReference type="EMBL" id="ML978713">
    <property type="protein sequence ID" value="KAF2090059.1"/>
    <property type="molecule type" value="Genomic_DNA"/>
</dbReference>
<protein>
    <submittedName>
        <fullName evidence="3">Uncharacterized protein</fullName>
    </submittedName>
</protein>
<evidence type="ECO:0000256" key="2">
    <source>
        <dbReference type="SAM" id="MobiDB-lite"/>
    </source>
</evidence>
<proteinExistence type="predicted"/>
<sequence>MVLQEELASEISRVVSCQYAVSLKPLHTLLRRSDAFTIRRWAGGHPCQIPKLAAAVEEALQTWPYALEILRKLLQSKSFRDAFLDQHPTILQAFLGKATSAHCSEEVFDTCIAFLTEPLPTAIPLPASAQIFLVETFKRATRSPTEHSYALVFTLLDGACKDLVGVLPRDTWNQFQDYNWELLKRKDLENYTTVATLCFGISVPLTQPQSKRPEVSWSSSRGPTASNPATLASSEDHLTLPRLFGTDHGRSITRLMVGNALLWCGEDVTSFDDPTIRNMKIASQVVSLVPEEVRISWSRDHCLWIDKLLGKVLQPGIHPMLQLQALTIVGLLHQANNIPARAVAAYEKVLLAVVRLSPSLRMLAETLSISMGSYLPQLNASFTEQILRGAMLVCAQSSPQLDYAEALTLLLQHLSIAAMEDLEARCEEIEVPLRQEQEKVEKLRSRVDELEKENVELSAQASELESRDLDRELFTEGLENEKRHADDQIADLTASNQGLEERVEGLKRKLREANETADNTIVAVRKECDSRVSEIRAALASAEIISRDNETEVLGLKQRAADLEKALRSANEHLAHEKDAYNSLKKREGALETNLEQQNATVLQQQERLNEAALQNAALSQELGSLEQSTARQQAEHVATISSLRADIDLQRNSLQEELRCCKDEAIKTKALLDEQLSASKKNVEMLRSQHDHTCEELQVKERALSKLQQKVDKLSDAYNEKEAQVREAEAFKTRILSAMGPASGAFAQPEKVSRMRRTRHSVGLTSQTPGSSNLGARLADADEFGSLEVDEDASPNGSFGKTLESSGYSKGGPTPKRAKSHQQPFKVPSNKQMPNNMRSGMASQARPPSSAQRKPLLDVSVSRGNRSPDRGTSGAAHGTAKNILFDEKPAFLSPDQVADDVMDDDSFRDSDLFTSTPFVPQDYATSQPLAMDGDTTIDC</sequence>
<gene>
    <name evidence="3" type="ORF">K490DRAFT_62932</name>
</gene>
<feature type="compositionally biased region" description="Polar residues" evidence="2">
    <location>
        <begin position="764"/>
        <end position="775"/>
    </location>
</feature>
<feature type="region of interest" description="Disordered" evidence="2">
    <location>
        <begin position="789"/>
        <end position="883"/>
    </location>
</feature>
<evidence type="ECO:0000256" key="1">
    <source>
        <dbReference type="SAM" id="Coils"/>
    </source>
</evidence>
<dbReference type="AlphaFoldDB" id="A0A9P4HYB4"/>
<dbReference type="Proteomes" id="UP000799776">
    <property type="component" value="Unassembled WGS sequence"/>
</dbReference>
<dbReference type="OrthoDB" id="5332870at2759"/>
<keyword evidence="1" id="KW-0175">Coiled coil</keyword>
<feature type="coiled-coil region" evidence="1">
    <location>
        <begin position="698"/>
        <end position="732"/>
    </location>
</feature>
<comment type="caution">
    <text evidence="3">The sequence shown here is derived from an EMBL/GenBank/DDBJ whole genome shotgun (WGS) entry which is preliminary data.</text>
</comment>
<organism evidence="3 4">
    <name type="scientific">Saccharata proteae CBS 121410</name>
    <dbReference type="NCBI Taxonomy" id="1314787"/>
    <lineage>
        <taxon>Eukaryota</taxon>
        <taxon>Fungi</taxon>
        <taxon>Dikarya</taxon>
        <taxon>Ascomycota</taxon>
        <taxon>Pezizomycotina</taxon>
        <taxon>Dothideomycetes</taxon>
        <taxon>Dothideomycetes incertae sedis</taxon>
        <taxon>Botryosphaeriales</taxon>
        <taxon>Saccharataceae</taxon>
        <taxon>Saccharata</taxon>
    </lineage>
</organism>
<feature type="compositionally biased region" description="Polar residues" evidence="2">
    <location>
        <begin position="830"/>
        <end position="853"/>
    </location>
</feature>
<dbReference type="PANTHER" id="PTHR23159:SF31">
    <property type="entry name" value="CENTROSOME-ASSOCIATED PROTEIN CEP250 ISOFORM X1"/>
    <property type="match status" value="1"/>
</dbReference>
<keyword evidence="4" id="KW-1185">Reference proteome</keyword>
<feature type="region of interest" description="Disordered" evidence="2">
    <location>
        <begin position="913"/>
        <end position="940"/>
    </location>
</feature>
<dbReference type="PANTHER" id="PTHR23159">
    <property type="entry name" value="CENTROSOMAL PROTEIN 2"/>
    <property type="match status" value="1"/>
</dbReference>
<evidence type="ECO:0000313" key="4">
    <source>
        <dbReference type="Proteomes" id="UP000799776"/>
    </source>
</evidence>
<feature type="region of interest" description="Disordered" evidence="2">
    <location>
        <begin position="208"/>
        <end position="231"/>
    </location>
</feature>
<accession>A0A9P4HYB4</accession>
<name>A0A9P4HYB4_9PEZI</name>
<feature type="region of interest" description="Disordered" evidence="2">
    <location>
        <begin position="746"/>
        <end position="777"/>
    </location>
</feature>
<feature type="compositionally biased region" description="Polar residues" evidence="2">
    <location>
        <begin position="796"/>
        <end position="809"/>
    </location>
</feature>